<proteinExistence type="predicted"/>
<sequence>MDFQESRGVPWLERHVVSLALGKPGVTVGTEAVGPLSGGSHGWISRSHGGRSWWECQLCLALGNGRDRGNRSSGAPVVGLWMDFQESGGRSGGGSTSCRLGTGKTGVTVGTEAVGPPVVGLMDGFPGHGGRSVVGVPVVGLALGKPGVTVGTEAEGLPVVGLMDGFPGVTVDVPVVGVPVVGLALGKPGVTVGTEAVGLPVVGLMDGFPGVTVGVPVVGVPVVGLALGKRA</sequence>
<dbReference type="Proteomes" id="UP001153069">
    <property type="component" value="Unassembled WGS sequence"/>
</dbReference>
<protein>
    <submittedName>
        <fullName evidence="1">Uncharacterized protein</fullName>
    </submittedName>
</protein>
<evidence type="ECO:0000313" key="2">
    <source>
        <dbReference type="Proteomes" id="UP001153069"/>
    </source>
</evidence>
<name>A0A9N8H9M4_9STRA</name>
<organism evidence="1 2">
    <name type="scientific">Seminavis robusta</name>
    <dbReference type="NCBI Taxonomy" id="568900"/>
    <lineage>
        <taxon>Eukaryota</taxon>
        <taxon>Sar</taxon>
        <taxon>Stramenopiles</taxon>
        <taxon>Ochrophyta</taxon>
        <taxon>Bacillariophyta</taxon>
        <taxon>Bacillariophyceae</taxon>
        <taxon>Bacillariophycidae</taxon>
        <taxon>Naviculales</taxon>
        <taxon>Naviculaceae</taxon>
        <taxon>Seminavis</taxon>
    </lineage>
</organism>
<gene>
    <name evidence="1" type="ORF">SEMRO_260_G101610.1</name>
</gene>
<keyword evidence="2" id="KW-1185">Reference proteome</keyword>
<comment type="caution">
    <text evidence="1">The sequence shown here is derived from an EMBL/GenBank/DDBJ whole genome shotgun (WGS) entry which is preliminary data.</text>
</comment>
<dbReference type="EMBL" id="CAICTM010000259">
    <property type="protein sequence ID" value="CAB9506261.1"/>
    <property type="molecule type" value="Genomic_DNA"/>
</dbReference>
<dbReference type="AlphaFoldDB" id="A0A9N8H9M4"/>
<evidence type="ECO:0000313" key="1">
    <source>
        <dbReference type="EMBL" id="CAB9506261.1"/>
    </source>
</evidence>
<accession>A0A9N8H9M4</accession>
<reference evidence="1" key="1">
    <citation type="submission" date="2020-06" db="EMBL/GenBank/DDBJ databases">
        <authorList>
            <consortium name="Plant Systems Biology data submission"/>
        </authorList>
    </citation>
    <scope>NUCLEOTIDE SEQUENCE</scope>
    <source>
        <strain evidence="1">D6</strain>
    </source>
</reference>